<gene>
    <name evidence="1" type="ORF">A4D02_22195</name>
</gene>
<evidence type="ECO:0000313" key="2">
    <source>
        <dbReference type="Proteomes" id="UP000192277"/>
    </source>
</evidence>
<accession>A0ABX3P1M0</accession>
<name>A0ABX3P1M0_9BACT</name>
<proteinExistence type="predicted"/>
<organism evidence="1 2">
    <name type="scientific">Niastella koreensis</name>
    <dbReference type="NCBI Taxonomy" id="354356"/>
    <lineage>
        <taxon>Bacteria</taxon>
        <taxon>Pseudomonadati</taxon>
        <taxon>Bacteroidota</taxon>
        <taxon>Chitinophagia</taxon>
        <taxon>Chitinophagales</taxon>
        <taxon>Chitinophagaceae</taxon>
        <taxon>Niastella</taxon>
    </lineage>
</organism>
<reference evidence="1 2" key="1">
    <citation type="submission" date="2016-04" db="EMBL/GenBank/DDBJ databases">
        <authorList>
            <person name="Chen L."/>
            <person name="Zhuang W."/>
            <person name="Wang G."/>
        </authorList>
    </citation>
    <scope>NUCLEOTIDE SEQUENCE [LARGE SCALE GENOMIC DNA]</scope>
    <source>
        <strain evidence="2">GR20</strain>
    </source>
</reference>
<comment type="caution">
    <text evidence="1">The sequence shown here is derived from an EMBL/GenBank/DDBJ whole genome shotgun (WGS) entry which is preliminary data.</text>
</comment>
<keyword evidence="2" id="KW-1185">Reference proteome</keyword>
<evidence type="ECO:0000313" key="1">
    <source>
        <dbReference type="EMBL" id="OQP53114.1"/>
    </source>
</evidence>
<dbReference type="EMBL" id="LWBO01000003">
    <property type="protein sequence ID" value="OQP53114.1"/>
    <property type="molecule type" value="Genomic_DNA"/>
</dbReference>
<dbReference type="Proteomes" id="UP000192277">
    <property type="component" value="Unassembled WGS sequence"/>
</dbReference>
<sequence>MALGIMVPFSQNPYPARILTFHRGLNHPKNGLELVLKRQKPAVCLHHQNETNLKTYNYENEFEEF</sequence>
<protein>
    <submittedName>
        <fullName evidence="1">Uncharacterized protein</fullName>
    </submittedName>
</protein>